<proteinExistence type="predicted"/>
<dbReference type="AlphaFoldDB" id="A0A7W7ZZ51"/>
<dbReference type="InterPro" id="IPR024072">
    <property type="entry name" value="DHFR-like_dom_sf"/>
</dbReference>
<comment type="caution">
    <text evidence="2">The sequence shown here is derived from an EMBL/GenBank/DDBJ whole genome shotgun (WGS) entry which is preliminary data.</text>
</comment>
<evidence type="ECO:0000313" key="2">
    <source>
        <dbReference type="EMBL" id="MBB5076507.1"/>
    </source>
</evidence>
<accession>A0A7W7ZZ51</accession>
<reference evidence="2 3" key="1">
    <citation type="submission" date="2020-08" db="EMBL/GenBank/DDBJ databases">
        <title>Genomic Encyclopedia of Type Strains, Phase IV (KMG-IV): sequencing the most valuable type-strain genomes for metagenomic binning, comparative biology and taxonomic classification.</title>
        <authorList>
            <person name="Goeker M."/>
        </authorList>
    </citation>
    <scope>NUCLEOTIDE SEQUENCE [LARGE SCALE GENOMIC DNA]</scope>
    <source>
        <strain evidence="2 3">DSM 45385</strain>
    </source>
</reference>
<sequence>MTSRMVTANISITLDGRYHGPGGPGDFGAFAPYVTSDVARDHMNRIWENATTAVLGRVNAEGFIGYWSTVAEDDNADPRDRGYAKWLVDTEKVVFSRTLTEAPWERTRIVNAPVADVVTELKTTGEGEILANTSPTIIKALLSADLLDRLYLMVFPEIVGGGQRLFDDGLPATKWTLTHQVTGPLGEMAMVYDRAR</sequence>
<dbReference type="Pfam" id="PF01872">
    <property type="entry name" value="RibD_C"/>
    <property type="match status" value="1"/>
</dbReference>
<dbReference type="SUPFAM" id="SSF53597">
    <property type="entry name" value="Dihydrofolate reductase-like"/>
    <property type="match status" value="1"/>
</dbReference>
<dbReference type="Gene3D" id="3.40.430.10">
    <property type="entry name" value="Dihydrofolate Reductase, subunit A"/>
    <property type="match status" value="1"/>
</dbReference>
<gene>
    <name evidence="2" type="ORF">HNR40_001971</name>
</gene>
<organism evidence="2 3">
    <name type="scientific">Nonomuraea endophytica</name>
    <dbReference type="NCBI Taxonomy" id="714136"/>
    <lineage>
        <taxon>Bacteria</taxon>
        <taxon>Bacillati</taxon>
        <taxon>Actinomycetota</taxon>
        <taxon>Actinomycetes</taxon>
        <taxon>Streptosporangiales</taxon>
        <taxon>Streptosporangiaceae</taxon>
        <taxon>Nonomuraea</taxon>
    </lineage>
</organism>
<protein>
    <submittedName>
        <fullName evidence="2">Dihydrofolate reductase</fullName>
    </submittedName>
</protein>
<dbReference type="GO" id="GO:0008703">
    <property type="term" value="F:5-amino-6-(5-phosphoribosylamino)uracil reductase activity"/>
    <property type="evidence" value="ECO:0007669"/>
    <property type="project" value="InterPro"/>
</dbReference>
<dbReference type="RefSeq" id="WP_184959956.1">
    <property type="nucleotide sequence ID" value="NZ_JACHIN010000002.1"/>
</dbReference>
<name>A0A7W7ZZ51_9ACTN</name>
<evidence type="ECO:0000259" key="1">
    <source>
        <dbReference type="Pfam" id="PF01872"/>
    </source>
</evidence>
<dbReference type="Proteomes" id="UP000568380">
    <property type="component" value="Unassembled WGS sequence"/>
</dbReference>
<keyword evidence="3" id="KW-1185">Reference proteome</keyword>
<dbReference type="EMBL" id="JACHIN010000002">
    <property type="protein sequence ID" value="MBB5076507.1"/>
    <property type="molecule type" value="Genomic_DNA"/>
</dbReference>
<dbReference type="GO" id="GO:0009231">
    <property type="term" value="P:riboflavin biosynthetic process"/>
    <property type="evidence" value="ECO:0007669"/>
    <property type="project" value="InterPro"/>
</dbReference>
<dbReference type="InterPro" id="IPR002734">
    <property type="entry name" value="RibDG_C"/>
</dbReference>
<evidence type="ECO:0000313" key="3">
    <source>
        <dbReference type="Proteomes" id="UP000568380"/>
    </source>
</evidence>
<feature type="domain" description="Bacterial bifunctional deaminase-reductase C-terminal" evidence="1">
    <location>
        <begin position="5"/>
        <end position="180"/>
    </location>
</feature>